<evidence type="ECO:0000256" key="3">
    <source>
        <dbReference type="ARBA" id="ARBA00022475"/>
    </source>
</evidence>
<feature type="transmembrane region" description="Helical" evidence="9">
    <location>
        <begin position="170"/>
        <end position="192"/>
    </location>
</feature>
<keyword evidence="6 9" id="KW-1133">Transmembrane helix</keyword>
<evidence type="ECO:0000259" key="10">
    <source>
        <dbReference type="Pfam" id="PF00482"/>
    </source>
</evidence>
<dbReference type="PANTHER" id="PTHR30012:SF7">
    <property type="entry name" value="PROTEIN TRANSPORT PROTEIN HOFC HOMOLOG"/>
    <property type="match status" value="1"/>
</dbReference>
<protein>
    <submittedName>
        <fullName evidence="11">Type II secretion system F family protein</fullName>
    </submittedName>
</protein>
<dbReference type="InterPro" id="IPR018076">
    <property type="entry name" value="T2SS_GspF_dom"/>
</dbReference>
<dbReference type="InterPro" id="IPR042094">
    <property type="entry name" value="T2SS_GspF_sf"/>
</dbReference>
<comment type="similarity">
    <text evidence="2">Belongs to the GSP F family.</text>
</comment>
<dbReference type="InterPro" id="IPR003004">
    <property type="entry name" value="GspF/PilC"/>
</dbReference>
<dbReference type="Gene3D" id="1.20.81.30">
    <property type="entry name" value="Type II secretion system (T2SS), domain F"/>
    <property type="match status" value="2"/>
</dbReference>
<feature type="domain" description="Type II secretion system protein GspF" evidence="10">
    <location>
        <begin position="273"/>
        <end position="395"/>
    </location>
</feature>
<gene>
    <name evidence="11" type="ORF">FL622_06340</name>
</gene>
<evidence type="ECO:0000313" key="12">
    <source>
        <dbReference type="Proteomes" id="UP000317155"/>
    </source>
</evidence>
<accession>A0A550JHV3</accession>
<keyword evidence="7 9" id="KW-0472">Membrane</keyword>
<dbReference type="EMBL" id="VJVV01000003">
    <property type="protein sequence ID" value="TRO82789.1"/>
    <property type="molecule type" value="Genomic_DNA"/>
</dbReference>
<evidence type="ECO:0000256" key="7">
    <source>
        <dbReference type="ARBA" id="ARBA00023136"/>
    </source>
</evidence>
<organism evidence="11 12">
    <name type="scientific">Trichloromonas acetexigens</name>
    <dbReference type="NCBI Taxonomy" id="38815"/>
    <lineage>
        <taxon>Bacteria</taxon>
        <taxon>Pseudomonadati</taxon>
        <taxon>Thermodesulfobacteriota</taxon>
        <taxon>Desulfuromonadia</taxon>
        <taxon>Desulfuromonadales</taxon>
        <taxon>Trichloromonadaceae</taxon>
        <taxon>Trichloromonas</taxon>
    </lineage>
</organism>
<evidence type="ECO:0000256" key="4">
    <source>
        <dbReference type="ARBA" id="ARBA00022519"/>
    </source>
</evidence>
<evidence type="ECO:0000256" key="2">
    <source>
        <dbReference type="ARBA" id="ARBA00005745"/>
    </source>
</evidence>
<feature type="compositionally biased region" description="Basic and acidic residues" evidence="8">
    <location>
        <begin position="1"/>
        <end position="10"/>
    </location>
</feature>
<dbReference type="GO" id="GO:0015628">
    <property type="term" value="P:protein secretion by the type II secretion system"/>
    <property type="evidence" value="ECO:0007669"/>
    <property type="project" value="TreeGrafter"/>
</dbReference>
<evidence type="ECO:0000256" key="6">
    <source>
        <dbReference type="ARBA" id="ARBA00022989"/>
    </source>
</evidence>
<keyword evidence="4" id="KW-0997">Cell inner membrane</keyword>
<comment type="caution">
    <text evidence="11">The sequence shown here is derived from an EMBL/GenBank/DDBJ whole genome shotgun (WGS) entry which is preliminary data.</text>
</comment>
<dbReference type="FunFam" id="1.20.81.30:FF:000001">
    <property type="entry name" value="Type II secretion system protein F"/>
    <property type="match status" value="2"/>
</dbReference>
<feature type="transmembrane region" description="Helical" evidence="9">
    <location>
        <begin position="212"/>
        <end position="238"/>
    </location>
</feature>
<dbReference type="PRINTS" id="PR00812">
    <property type="entry name" value="BCTERIALGSPF"/>
</dbReference>
<dbReference type="RefSeq" id="WP_092057091.1">
    <property type="nucleotide sequence ID" value="NZ_FOJJ01000023.1"/>
</dbReference>
<feature type="domain" description="Type II secretion system protein GspF" evidence="10">
    <location>
        <begin position="70"/>
        <end position="193"/>
    </location>
</feature>
<dbReference type="Pfam" id="PF00482">
    <property type="entry name" value="T2SSF"/>
    <property type="match status" value="2"/>
</dbReference>
<sequence length="405" mass="43846">MAKFSWEGKNRTGQVQKGEMEAPNEAAVNAQLRRNGIMPTKVKERGKGLDVELKIPGFAPKITTKDLVVFTRQFATMIDAGLPLVQCLDILGRQQDNKTFKGILVNVKEAVESGSTFADALKKHPKAFDDLYVNLVAAGEVGGILDTILNRLAAYIEKALKLKKQVKSAMTYPTTIIGIAVLVIAVILVFVIPAFEKMFADFGGSLPMPTQIVINISNFIQKYILVIIAGIFLTIWGVKRIYRTKAGRAAIDKWALSVPVFGILIRKVAVAKFTRTLGTMISSGVPILDGLDIVAKTAGNKTVETAIYKVRQSISEGKTIAEPLEESGVFPPMVCQMIAVGEQSGAIDTMLNKIADFYDDEVDDAVSNLTAMMEPLLMLFLGTTVGGLVIAMYLPIFKLAGTVGG</sequence>
<dbReference type="GO" id="GO:0005886">
    <property type="term" value="C:plasma membrane"/>
    <property type="evidence" value="ECO:0007669"/>
    <property type="project" value="UniProtKB-SubCell"/>
</dbReference>
<comment type="subcellular location">
    <subcellularLocation>
        <location evidence="1">Cell inner membrane</location>
        <topology evidence="1">Multi-pass membrane protein</topology>
    </subcellularLocation>
</comment>
<keyword evidence="12" id="KW-1185">Reference proteome</keyword>
<name>A0A550JHV3_9BACT</name>
<evidence type="ECO:0000256" key="5">
    <source>
        <dbReference type="ARBA" id="ARBA00022692"/>
    </source>
</evidence>
<keyword evidence="5 9" id="KW-0812">Transmembrane</keyword>
<evidence type="ECO:0000256" key="8">
    <source>
        <dbReference type="SAM" id="MobiDB-lite"/>
    </source>
</evidence>
<reference evidence="11 12" key="1">
    <citation type="submission" date="2019-07" db="EMBL/GenBank/DDBJ databases">
        <title>Insights of Desulfuromonas acetexigens electromicrobiology.</title>
        <authorList>
            <person name="Katuri K."/>
            <person name="Sapireddy V."/>
            <person name="Shaw D.R."/>
            <person name="Saikaly P."/>
        </authorList>
    </citation>
    <scope>NUCLEOTIDE SEQUENCE [LARGE SCALE GENOMIC DNA]</scope>
    <source>
        <strain evidence="11 12">2873</strain>
    </source>
</reference>
<feature type="transmembrane region" description="Helical" evidence="9">
    <location>
        <begin position="376"/>
        <end position="396"/>
    </location>
</feature>
<evidence type="ECO:0000313" key="11">
    <source>
        <dbReference type="EMBL" id="TRO82789.1"/>
    </source>
</evidence>
<evidence type="ECO:0000256" key="9">
    <source>
        <dbReference type="SAM" id="Phobius"/>
    </source>
</evidence>
<keyword evidence="3" id="KW-1003">Cell membrane</keyword>
<dbReference type="OrthoDB" id="9805682at2"/>
<feature type="region of interest" description="Disordered" evidence="8">
    <location>
        <begin position="1"/>
        <end position="22"/>
    </location>
</feature>
<proteinExistence type="inferred from homology"/>
<evidence type="ECO:0000256" key="1">
    <source>
        <dbReference type="ARBA" id="ARBA00004429"/>
    </source>
</evidence>
<dbReference type="PANTHER" id="PTHR30012">
    <property type="entry name" value="GENERAL SECRETION PATHWAY PROTEIN"/>
    <property type="match status" value="1"/>
</dbReference>
<dbReference type="Proteomes" id="UP000317155">
    <property type="component" value="Unassembled WGS sequence"/>
</dbReference>
<dbReference type="AlphaFoldDB" id="A0A550JHV3"/>